<gene>
    <name evidence="2" type="ORF">HOP12_11255</name>
</gene>
<sequence length="276" mass="29709">MRAIWTLAHLTIHEALRRRVLLAVLIGGVAFLTLFGVGFHFIEADVSQKQTLVERRMILNMFLLAGLYAVNFLTAMTAVLLPVDTLSGEIASGVMQTLASKPVRRSAIVLGKWSAYVLVTCVYLLVMAGGVLLIGRVMGGVTPPNVSRGLPLMMLEVLVLVTLAIAGGTRLGTLTNGVMVFSLYGLAFIGGWVEQIGSFARNDAARYAGTAASLIMPTEAMWQLASHYMQPAIMRELQMTPFSPASVATPAMVVWAVGYVVVTLAIGLRAFSRRPL</sequence>
<accession>A0A849SH74</accession>
<evidence type="ECO:0000256" key="1">
    <source>
        <dbReference type="SAM" id="Phobius"/>
    </source>
</evidence>
<dbReference type="GO" id="GO:0140359">
    <property type="term" value="F:ABC-type transporter activity"/>
    <property type="evidence" value="ECO:0007669"/>
    <property type="project" value="InterPro"/>
</dbReference>
<feature type="transmembrane region" description="Helical" evidence="1">
    <location>
        <begin position="149"/>
        <end position="168"/>
    </location>
</feature>
<evidence type="ECO:0000313" key="2">
    <source>
        <dbReference type="EMBL" id="NOT34732.1"/>
    </source>
</evidence>
<feature type="transmembrane region" description="Helical" evidence="1">
    <location>
        <begin position="62"/>
        <end position="83"/>
    </location>
</feature>
<dbReference type="GO" id="GO:0005886">
    <property type="term" value="C:plasma membrane"/>
    <property type="evidence" value="ECO:0007669"/>
    <property type="project" value="UniProtKB-SubCell"/>
</dbReference>
<feature type="transmembrane region" description="Helical" evidence="1">
    <location>
        <begin position="20"/>
        <end position="42"/>
    </location>
</feature>
<dbReference type="Proteomes" id="UP000580839">
    <property type="component" value="Unassembled WGS sequence"/>
</dbReference>
<reference evidence="2 3" key="1">
    <citation type="submission" date="2020-04" db="EMBL/GenBank/DDBJ databases">
        <title>Metagenomic profiling of ammonia- and methane-oxidizing microorganisms in a Dutch drinking water treatment plant.</title>
        <authorList>
            <person name="Poghosyan L."/>
            <person name="Leucker S."/>
        </authorList>
    </citation>
    <scope>NUCLEOTIDE SEQUENCE [LARGE SCALE GENOMIC DNA]</scope>
    <source>
        <strain evidence="2">S-RSF-IL-03</strain>
    </source>
</reference>
<keyword evidence="1" id="KW-0812">Transmembrane</keyword>
<feature type="transmembrane region" description="Helical" evidence="1">
    <location>
        <begin position="113"/>
        <end position="137"/>
    </location>
</feature>
<name>A0A849SH74_UNCEI</name>
<keyword evidence="1" id="KW-0472">Membrane</keyword>
<dbReference type="Pfam" id="PF12679">
    <property type="entry name" value="ABC2_membrane_2"/>
    <property type="match status" value="1"/>
</dbReference>
<organism evidence="2 3">
    <name type="scientific">Eiseniibacteriota bacterium</name>
    <dbReference type="NCBI Taxonomy" id="2212470"/>
    <lineage>
        <taxon>Bacteria</taxon>
        <taxon>Candidatus Eiseniibacteriota</taxon>
    </lineage>
</organism>
<protein>
    <submittedName>
        <fullName evidence="2">ABC transporter permease</fullName>
    </submittedName>
</protein>
<keyword evidence="1" id="KW-1133">Transmembrane helix</keyword>
<proteinExistence type="predicted"/>
<dbReference type="EMBL" id="JABFRW010000143">
    <property type="protein sequence ID" value="NOT34732.1"/>
    <property type="molecule type" value="Genomic_DNA"/>
</dbReference>
<dbReference type="PANTHER" id="PTHR43471">
    <property type="entry name" value="ABC TRANSPORTER PERMEASE"/>
    <property type="match status" value="1"/>
</dbReference>
<comment type="caution">
    <text evidence="2">The sequence shown here is derived from an EMBL/GenBank/DDBJ whole genome shotgun (WGS) entry which is preliminary data.</text>
</comment>
<feature type="transmembrane region" description="Helical" evidence="1">
    <location>
        <begin position="174"/>
        <end position="193"/>
    </location>
</feature>
<feature type="transmembrane region" description="Helical" evidence="1">
    <location>
        <begin position="245"/>
        <end position="268"/>
    </location>
</feature>
<dbReference type="AlphaFoldDB" id="A0A849SH74"/>
<evidence type="ECO:0000313" key="3">
    <source>
        <dbReference type="Proteomes" id="UP000580839"/>
    </source>
</evidence>